<dbReference type="PANTHER" id="PTHR20903">
    <property type="entry name" value="PREFOLDIN SUBUNIT 1-RELATED"/>
    <property type="match status" value="1"/>
</dbReference>
<name>A0A7J9ET86_9ROSI</name>
<gene>
    <name evidence="4" type="ORF">Gotri_011006</name>
</gene>
<accession>A0A7J9ET86</accession>
<dbReference type="EMBL" id="JABEZW010000009">
    <property type="protein sequence ID" value="MBA0775924.1"/>
    <property type="molecule type" value="Genomic_DNA"/>
</dbReference>
<organism evidence="4 5">
    <name type="scientific">Gossypium trilobum</name>
    <dbReference type="NCBI Taxonomy" id="34281"/>
    <lineage>
        <taxon>Eukaryota</taxon>
        <taxon>Viridiplantae</taxon>
        <taxon>Streptophyta</taxon>
        <taxon>Embryophyta</taxon>
        <taxon>Tracheophyta</taxon>
        <taxon>Spermatophyta</taxon>
        <taxon>Magnoliopsida</taxon>
        <taxon>eudicotyledons</taxon>
        <taxon>Gunneridae</taxon>
        <taxon>Pentapetalae</taxon>
        <taxon>rosids</taxon>
        <taxon>malvids</taxon>
        <taxon>Malvales</taxon>
        <taxon>Malvaceae</taxon>
        <taxon>Malvoideae</taxon>
        <taxon>Gossypium</taxon>
    </lineage>
</organism>
<dbReference type="InterPro" id="IPR009053">
    <property type="entry name" value="Prefoldin"/>
</dbReference>
<evidence type="ECO:0000256" key="3">
    <source>
        <dbReference type="SAM" id="MobiDB-lite"/>
    </source>
</evidence>
<dbReference type="Pfam" id="PF01920">
    <property type="entry name" value="Prefoldin_2"/>
    <property type="match status" value="1"/>
</dbReference>
<feature type="region of interest" description="Disordered" evidence="3">
    <location>
        <begin position="102"/>
        <end position="132"/>
    </location>
</feature>
<sequence>MIELTGKLKQVQNQMRTKEGEKKRAFLTLEELNQLPDDTNTYKSIEPKSVLVNEQEQKLKDSESAIGSLQLEVVESDSDQACGSIQFEANLIELLTELKGVHGKTAGGGGEQLEGAAATRSRPRSSDNVDER</sequence>
<proteinExistence type="inferred from homology"/>
<dbReference type="GO" id="GO:0051082">
    <property type="term" value="F:unfolded protein binding"/>
    <property type="evidence" value="ECO:0007669"/>
    <property type="project" value="InterPro"/>
</dbReference>
<evidence type="ECO:0000313" key="5">
    <source>
        <dbReference type="Proteomes" id="UP000593568"/>
    </source>
</evidence>
<dbReference type="SUPFAM" id="SSF46579">
    <property type="entry name" value="Prefoldin"/>
    <property type="match status" value="1"/>
</dbReference>
<protein>
    <submittedName>
        <fullName evidence="4">Uncharacterized protein</fullName>
    </submittedName>
</protein>
<comment type="caution">
    <text evidence="4">The sequence shown here is derived from an EMBL/GenBank/DDBJ whole genome shotgun (WGS) entry which is preliminary data.</text>
</comment>
<dbReference type="Gene3D" id="1.10.287.370">
    <property type="match status" value="1"/>
</dbReference>
<evidence type="ECO:0000256" key="2">
    <source>
        <dbReference type="ARBA" id="ARBA00023186"/>
    </source>
</evidence>
<keyword evidence="2" id="KW-0143">Chaperone</keyword>
<dbReference type="Proteomes" id="UP000593568">
    <property type="component" value="Unassembled WGS sequence"/>
</dbReference>
<reference evidence="4 5" key="1">
    <citation type="journal article" date="2019" name="Genome Biol. Evol.">
        <title>Insights into the evolution of the New World diploid cottons (Gossypium, subgenus Houzingenia) based on genome sequencing.</title>
        <authorList>
            <person name="Grover C.E."/>
            <person name="Arick M.A. 2nd"/>
            <person name="Thrash A."/>
            <person name="Conover J.L."/>
            <person name="Sanders W.S."/>
            <person name="Peterson D.G."/>
            <person name="Frelichowski J.E."/>
            <person name="Scheffler J.A."/>
            <person name="Scheffler B.E."/>
            <person name="Wendel J.F."/>
        </authorList>
    </citation>
    <scope>NUCLEOTIDE SEQUENCE [LARGE SCALE GENOMIC DNA]</scope>
    <source>
        <strain evidence="4">8</strain>
        <tissue evidence="4">Leaf</tissue>
    </source>
</reference>
<dbReference type="AlphaFoldDB" id="A0A7J9ET86"/>
<comment type="similarity">
    <text evidence="1">Belongs to the prefoldin subunit beta family.</text>
</comment>
<evidence type="ECO:0000256" key="1">
    <source>
        <dbReference type="ARBA" id="ARBA00008045"/>
    </source>
</evidence>
<dbReference type="PANTHER" id="PTHR20903:SF0">
    <property type="entry name" value="PREFOLDIN SUBUNIT 1"/>
    <property type="match status" value="1"/>
</dbReference>
<evidence type="ECO:0000313" key="4">
    <source>
        <dbReference type="EMBL" id="MBA0775924.1"/>
    </source>
</evidence>
<dbReference type="GO" id="GO:0044183">
    <property type="term" value="F:protein folding chaperone"/>
    <property type="evidence" value="ECO:0007669"/>
    <property type="project" value="TreeGrafter"/>
</dbReference>
<feature type="non-terminal residue" evidence="4">
    <location>
        <position position="132"/>
    </location>
</feature>
<dbReference type="GO" id="GO:0005737">
    <property type="term" value="C:cytoplasm"/>
    <property type="evidence" value="ECO:0007669"/>
    <property type="project" value="TreeGrafter"/>
</dbReference>
<dbReference type="InterPro" id="IPR002777">
    <property type="entry name" value="PFD_beta-like"/>
</dbReference>
<dbReference type="GO" id="GO:0016272">
    <property type="term" value="C:prefoldin complex"/>
    <property type="evidence" value="ECO:0007669"/>
    <property type="project" value="InterPro"/>
</dbReference>
<dbReference type="GO" id="GO:0009409">
    <property type="term" value="P:response to cold"/>
    <property type="evidence" value="ECO:0007669"/>
    <property type="project" value="UniProtKB-ARBA"/>
</dbReference>
<keyword evidence="5" id="KW-1185">Reference proteome</keyword>